<dbReference type="RefSeq" id="WP_117715562.1">
    <property type="nucleotide sequence ID" value="NZ_QSTI01000034.1"/>
</dbReference>
<comment type="caution">
    <text evidence="2">The sequence shown here is derived from an EMBL/GenBank/DDBJ whole genome shotgun (WGS) entry which is preliminary data.</text>
</comment>
<feature type="domain" description="Schlafen AlbA-2" evidence="1">
    <location>
        <begin position="10"/>
        <end position="129"/>
    </location>
</feature>
<reference evidence="2 3" key="1">
    <citation type="submission" date="2018-08" db="EMBL/GenBank/DDBJ databases">
        <title>A genome reference for cultivated species of the human gut microbiota.</title>
        <authorList>
            <person name="Zou Y."/>
            <person name="Xue W."/>
            <person name="Luo G."/>
        </authorList>
    </citation>
    <scope>NUCLEOTIDE SEQUENCE [LARGE SCALE GENOMIC DNA]</scope>
    <source>
        <strain evidence="2 3">OM08-12AT</strain>
    </source>
</reference>
<sequence length="486" mass="55231">MAEDKLFFGESKNIEYKVTVPEKSEKYMKTVVAFANGRGGKIVFGIDDKTLDIVGMDVDNIYKTMDAITNAISDACEPAIRPDVALQTVKDKTVIVVEILPGAQRPYYIKSQGMVDGTYVRVSGTTRHVEGYMLKELILEGQNRYFDSEICQNMPVSDSEIEELCKSMKETALKNTWQDSEKAKIKDVTKNTLISWGVLKDAEGKVYPTNAYALLTGKMPQMPVIQCGVFKGTNRAHFVDRREFEGSIQEQMEAAYQYVLEKINMGMTIMGMYRQDVYELPTDSIRELIANAVAHRSYLEPGNIQVALFDDRLEVTSPGMLLNNVTISKMMEGYSKPRNPAIARAFAYMKIIEKWGTGIPRLFEACEEYGLTKPELVDFDGDFRVNMYRKVKGEFGVNGVTTQTTQTHQSTQSKKSTLSDDDKKILELVHNYPSMSQREYANELGWNLDRVKYYLRKMKTQELIKRVGNSHSGYWEVLAEVNQLQN</sequence>
<dbReference type="InterPro" id="IPR038461">
    <property type="entry name" value="Schlafen_AlbA_2_dom_sf"/>
</dbReference>
<name>A0A3E4WQ92_9FIRM</name>
<gene>
    <name evidence="2" type="ORF">DXC13_14355</name>
</gene>
<evidence type="ECO:0000313" key="2">
    <source>
        <dbReference type="EMBL" id="RGM44403.1"/>
    </source>
</evidence>
<proteinExistence type="predicted"/>
<organism evidence="2 3">
    <name type="scientific">Agathobacter rectalis</name>
    <dbReference type="NCBI Taxonomy" id="39491"/>
    <lineage>
        <taxon>Bacteria</taxon>
        <taxon>Bacillati</taxon>
        <taxon>Bacillota</taxon>
        <taxon>Clostridia</taxon>
        <taxon>Lachnospirales</taxon>
        <taxon>Lachnospiraceae</taxon>
        <taxon>Agathobacter</taxon>
    </lineage>
</organism>
<dbReference type="AlphaFoldDB" id="A0A3E4WQ92"/>
<dbReference type="Pfam" id="PF04326">
    <property type="entry name" value="SLFN_AlbA_2"/>
    <property type="match status" value="1"/>
</dbReference>
<evidence type="ECO:0000313" key="3">
    <source>
        <dbReference type="Proteomes" id="UP000260717"/>
    </source>
</evidence>
<dbReference type="InterPro" id="IPR036390">
    <property type="entry name" value="WH_DNA-bd_sf"/>
</dbReference>
<accession>A0A3E4WQ92</accession>
<dbReference type="PANTHER" id="PTHR30595:SF6">
    <property type="entry name" value="SCHLAFEN ALBA-2 DOMAIN-CONTAINING PROTEIN"/>
    <property type="match status" value="1"/>
</dbReference>
<dbReference type="Proteomes" id="UP000260717">
    <property type="component" value="Unassembled WGS sequence"/>
</dbReference>
<dbReference type="InterPro" id="IPR036388">
    <property type="entry name" value="WH-like_DNA-bd_sf"/>
</dbReference>
<evidence type="ECO:0000259" key="1">
    <source>
        <dbReference type="Pfam" id="PF04326"/>
    </source>
</evidence>
<dbReference type="PANTHER" id="PTHR30595">
    <property type="entry name" value="GLPR-RELATED TRANSCRIPTIONAL REPRESSOR"/>
    <property type="match status" value="1"/>
</dbReference>
<dbReference type="Gene3D" id="1.10.10.10">
    <property type="entry name" value="Winged helix-like DNA-binding domain superfamily/Winged helix DNA-binding domain"/>
    <property type="match status" value="1"/>
</dbReference>
<dbReference type="EMBL" id="QSTI01000034">
    <property type="protein sequence ID" value="RGM44403.1"/>
    <property type="molecule type" value="Genomic_DNA"/>
</dbReference>
<protein>
    <submittedName>
        <fullName evidence="2">Winged helix-turn-helix transcriptional regulator</fullName>
    </submittedName>
</protein>
<dbReference type="InterPro" id="IPR038475">
    <property type="entry name" value="RecG_C_sf"/>
</dbReference>
<dbReference type="Pfam" id="PF13412">
    <property type="entry name" value="HTH_24"/>
    <property type="match status" value="1"/>
</dbReference>
<dbReference type="InterPro" id="IPR007421">
    <property type="entry name" value="Schlafen_AlbA_2_dom"/>
</dbReference>
<dbReference type="Gene3D" id="3.30.950.30">
    <property type="entry name" value="Schlafen, AAA domain"/>
    <property type="match status" value="1"/>
</dbReference>
<dbReference type="Pfam" id="PF13749">
    <property type="entry name" value="HATPase_c_4"/>
    <property type="match status" value="1"/>
</dbReference>
<dbReference type="Gene3D" id="3.30.565.60">
    <property type="match status" value="1"/>
</dbReference>
<dbReference type="SUPFAM" id="SSF46785">
    <property type="entry name" value="Winged helix' DNA-binding domain"/>
    <property type="match status" value="1"/>
</dbReference>